<dbReference type="Proteomes" id="UP000306753">
    <property type="component" value="Unassembled WGS sequence"/>
</dbReference>
<dbReference type="RefSeq" id="WP_138411404.1">
    <property type="nucleotide sequence ID" value="NZ_QLAG01000008.1"/>
</dbReference>
<dbReference type="Gene3D" id="2.20.200.10">
    <property type="entry name" value="Outer membrane efflux proteins (OEP)"/>
    <property type="match status" value="1"/>
</dbReference>
<comment type="subcellular location">
    <subcellularLocation>
        <location evidence="10">Cell outer membrane</location>
        <topology evidence="10">Lipid-anchor</topology>
    </subcellularLocation>
</comment>
<dbReference type="InterPro" id="IPR003423">
    <property type="entry name" value="OMP_efflux"/>
</dbReference>
<evidence type="ECO:0000256" key="6">
    <source>
        <dbReference type="ARBA" id="ARBA00023139"/>
    </source>
</evidence>
<organism evidence="12 13">
    <name type="scientific">Stutzerimonas nosocomialis</name>
    <dbReference type="NCBI Taxonomy" id="1056496"/>
    <lineage>
        <taxon>Bacteria</taxon>
        <taxon>Pseudomonadati</taxon>
        <taxon>Pseudomonadota</taxon>
        <taxon>Gammaproteobacteria</taxon>
        <taxon>Pseudomonadales</taxon>
        <taxon>Pseudomonadaceae</taxon>
        <taxon>Stutzerimonas</taxon>
    </lineage>
</organism>
<keyword evidence="3 10" id="KW-0812">Transmembrane</keyword>
<evidence type="ECO:0000256" key="1">
    <source>
        <dbReference type="ARBA" id="ARBA00007613"/>
    </source>
</evidence>
<keyword evidence="2 10" id="KW-1134">Transmembrane beta strand</keyword>
<evidence type="ECO:0000256" key="2">
    <source>
        <dbReference type="ARBA" id="ARBA00022452"/>
    </source>
</evidence>
<dbReference type="SUPFAM" id="SSF56954">
    <property type="entry name" value="Outer membrane efflux proteins (OEP)"/>
    <property type="match status" value="1"/>
</dbReference>
<keyword evidence="6 10" id="KW-0564">Palmitate</keyword>
<keyword evidence="5 10" id="KW-0472">Membrane</keyword>
<evidence type="ECO:0000256" key="10">
    <source>
        <dbReference type="RuleBase" id="RU362097"/>
    </source>
</evidence>
<dbReference type="GO" id="GO:0015562">
    <property type="term" value="F:efflux transmembrane transporter activity"/>
    <property type="evidence" value="ECO:0007669"/>
    <property type="project" value="InterPro"/>
</dbReference>
<dbReference type="PANTHER" id="PTHR30203:SF20">
    <property type="entry name" value="MULTIDRUG RESISTANCE OUTER MEMBRANE PROTEIN MDTP-RELATED"/>
    <property type="match status" value="1"/>
</dbReference>
<name>A0A5R9QFT9_9GAMM</name>
<keyword evidence="8 10" id="KW-0449">Lipoprotein</keyword>
<gene>
    <name evidence="12" type="ORF">DN820_08235</name>
</gene>
<protein>
    <submittedName>
        <fullName evidence="12">Multidrug RND transporter</fullName>
    </submittedName>
</protein>
<comment type="similarity">
    <text evidence="1 10">Belongs to the outer membrane factor (OMF) (TC 1.B.17) family.</text>
</comment>
<evidence type="ECO:0000256" key="7">
    <source>
        <dbReference type="ARBA" id="ARBA00023237"/>
    </source>
</evidence>
<dbReference type="NCBIfam" id="TIGR01845">
    <property type="entry name" value="outer_NodT"/>
    <property type="match status" value="1"/>
</dbReference>
<dbReference type="Gene3D" id="1.20.1600.10">
    <property type="entry name" value="Outer membrane efflux proteins (OEP)"/>
    <property type="match status" value="1"/>
</dbReference>
<accession>A0A5R9QFT9</accession>
<dbReference type="EMBL" id="QLAG01000008">
    <property type="protein sequence ID" value="TLX63991.1"/>
    <property type="molecule type" value="Genomic_DNA"/>
</dbReference>
<sequence>MRCRNAGETPDVNSLSRPLSVLTAALLLAGCASFEGLHREGRLIAPASLASERSLGASLTPAAWPRQDWWNRLGDAQLDALIQEALQSSPDLQVADARARLASAAVLAADAARQPRLDANGGVTRSRLSRVDDPLGQGERYSTLRSLSLDAGYTFDLWGGQRAAWEAAVGQAQASEVDRQDARLSLASQVARAYNALGLAYATQDIAEQDLKRNRDILQMARGRVDAGLDSEYQLQQTQSLEAAAEAALTDARQQVESARIRLAVLLGKGPDRGDSLPRPRLIAPEAVDLPAQLPAELLGRRPDLVAARWRVEAADRQIAASKANFYPNLNLSAAAGSKSLLGDALFGSASRFFSIGPALSLPIFDGGRLRADLAGRDADYDLAVAQYNQILVGALGDIGERISRLRALEQQIAQQQRARDIAEHAYELALERYSDGIGSYLDALSVQQQLLQADRQLTGLHAERVDDAVLLMQALGGGFQPSTPLPASANTPVQR</sequence>
<dbReference type="Pfam" id="PF02321">
    <property type="entry name" value="OEP"/>
    <property type="match status" value="2"/>
</dbReference>
<evidence type="ECO:0000313" key="13">
    <source>
        <dbReference type="Proteomes" id="UP000306753"/>
    </source>
</evidence>
<evidence type="ECO:0000256" key="3">
    <source>
        <dbReference type="ARBA" id="ARBA00022692"/>
    </source>
</evidence>
<keyword evidence="4" id="KW-0732">Signal</keyword>
<dbReference type="PROSITE" id="PS51257">
    <property type="entry name" value="PROKAR_LIPOPROTEIN"/>
    <property type="match status" value="1"/>
</dbReference>
<evidence type="ECO:0000256" key="8">
    <source>
        <dbReference type="ARBA" id="ARBA00023288"/>
    </source>
</evidence>
<dbReference type="PANTHER" id="PTHR30203">
    <property type="entry name" value="OUTER MEMBRANE CATION EFFLUX PROTEIN"/>
    <property type="match status" value="1"/>
</dbReference>
<comment type="function">
    <text evidence="9">Could be involved in resistance to puromycin, acriflavine and tetraphenylarsonium chloride.</text>
</comment>
<evidence type="ECO:0000256" key="5">
    <source>
        <dbReference type="ARBA" id="ARBA00023136"/>
    </source>
</evidence>
<feature type="coiled-coil region" evidence="11">
    <location>
        <begin position="235"/>
        <end position="262"/>
    </location>
</feature>
<keyword evidence="7" id="KW-0998">Cell outer membrane</keyword>
<comment type="caution">
    <text evidence="12">The sequence shown here is derived from an EMBL/GenBank/DDBJ whole genome shotgun (WGS) entry which is preliminary data.</text>
</comment>
<keyword evidence="11" id="KW-0175">Coiled coil</keyword>
<evidence type="ECO:0000313" key="12">
    <source>
        <dbReference type="EMBL" id="TLX63991.1"/>
    </source>
</evidence>
<keyword evidence="13" id="KW-1185">Reference proteome</keyword>
<evidence type="ECO:0000256" key="9">
    <source>
        <dbReference type="ARBA" id="ARBA00037313"/>
    </source>
</evidence>
<reference evidence="12 13" key="1">
    <citation type="journal article" date="2017" name="Eur. J. Clin. Microbiol. Infect. Dis.">
        <title>Uncommonly isolated clinical Pseudomonas: identification and phylogenetic assignation.</title>
        <authorList>
            <person name="Mulet M."/>
            <person name="Gomila M."/>
            <person name="Ramirez A."/>
            <person name="Cardew S."/>
            <person name="Moore E.R."/>
            <person name="Lalucat J."/>
            <person name="Garcia-Valdes E."/>
        </authorList>
    </citation>
    <scope>NUCLEOTIDE SEQUENCE [LARGE SCALE GENOMIC DNA]</scope>
    <source>
        <strain evidence="12 13">SD129</strain>
    </source>
</reference>
<proteinExistence type="inferred from homology"/>
<evidence type="ECO:0000256" key="4">
    <source>
        <dbReference type="ARBA" id="ARBA00022729"/>
    </source>
</evidence>
<evidence type="ECO:0000256" key="11">
    <source>
        <dbReference type="SAM" id="Coils"/>
    </source>
</evidence>
<dbReference type="InterPro" id="IPR010131">
    <property type="entry name" value="MdtP/NodT-like"/>
</dbReference>
<dbReference type="GO" id="GO:0009279">
    <property type="term" value="C:cell outer membrane"/>
    <property type="evidence" value="ECO:0007669"/>
    <property type="project" value="UniProtKB-SubCell"/>
</dbReference>
<dbReference type="AlphaFoldDB" id="A0A5R9QFT9"/>